<dbReference type="PANTHER" id="PTHR30346:SF9">
    <property type="entry name" value="LYSR FAMILY TRANSCRIPTIONAL REGULATOR"/>
    <property type="match status" value="1"/>
</dbReference>
<protein>
    <recommendedName>
        <fullName evidence="6">HTH lysR-type domain-containing protein</fullName>
    </recommendedName>
</protein>
<dbReference type="SUPFAM" id="SSF46785">
    <property type="entry name" value="Winged helix' DNA-binding domain"/>
    <property type="match status" value="1"/>
</dbReference>
<dbReference type="InterPro" id="IPR036388">
    <property type="entry name" value="WH-like_DNA-bd_sf"/>
</dbReference>
<feature type="compositionally biased region" description="Basic residues" evidence="5">
    <location>
        <begin position="159"/>
        <end position="169"/>
    </location>
</feature>
<accession>A0A9P6Y1R8</accession>
<dbReference type="GO" id="GO:0003677">
    <property type="term" value="F:DNA binding"/>
    <property type="evidence" value="ECO:0007669"/>
    <property type="project" value="UniProtKB-KW"/>
</dbReference>
<dbReference type="InterPro" id="IPR036390">
    <property type="entry name" value="WH_DNA-bd_sf"/>
</dbReference>
<evidence type="ECO:0000256" key="3">
    <source>
        <dbReference type="ARBA" id="ARBA00023125"/>
    </source>
</evidence>
<gene>
    <name evidence="7" type="ORF">G6F50_014919</name>
</gene>
<keyword evidence="8" id="KW-1185">Reference proteome</keyword>
<evidence type="ECO:0000313" key="8">
    <source>
        <dbReference type="Proteomes" id="UP000740926"/>
    </source>
</evidence>
<dbReference type="Gene3D" id="1.10.10.10">
    <property type="entry name" value="Winged helix-like DNA-binding domain superfamily/Winged helix DNA-binding domain"/>
    <property type="match status" value="1"/>
</dbReference>
<keyword evidence="2" id="KW-0805">Transcription regulation</keyword>
<keyword evidence="4" id="KW-0804">Transcription</keyword>
<comment type="similarity">
    <text evidence="1">Belongs to the LysR transcriptional regulatory family.</text>
</comment>
<evidence type="ECO:0000256" key="5">
    <source>
        <dbReference type="SAM" id="MobiDB-lite"/>
    </source>
</evidence>
<keyword evidence="3" id="KW-0238">DNA-binding</keyword>
<comment type="caution">
    <text evidence="7">The sequence shown here is derived from an EMBL/GenBank/DDBJ whole genome shotgun (WGS) entry which is preliminary data.</text>
</comment>
<dbReference type="PROSITE" id="PS50931">
    <property type="entry name" value="HTH_LYSR"/>
    <property type="match status" value="1"/>
</dbReference>
<dbReference type="EMBL" id="JAANIU010007641">
    <property type="protein sequence ID" value="KAG1537127.1"/>
    <property type="molecule type" value="Genomic_DNA"/>
</dbReference>
<evidence type="ECO:0000256" key="2">
    <source>
        <dbReference type="ARBA" id="ARBA00023015"/>
    </source>
</evidence>
<dbReference type="GO" id="GO:0003700">
    <property type="term" value="F:DNA-binding transcription factor activity"/>
    <property type="evidence" value="ECO:0007669"/>
    <property type="project" value="InterPro"/>
</dbReference>
<evidence type="ECO:0000256" key="1">
    <source>
        <dbReference type="ARBA" id="ARBA00009437"/>
    </source>
</evidence>
<evidence type="ECO:0000259" key="6">
    <source>
        <dbReference type="PROSITE" id="PS50931"/>
    </source>
</evidence>
<dbReference type="AlphaFoldDB" id="A0A9P6Y1R8"/>
<dbReference type="Proteomes" id="UP000740926">
    <property type="component" value="Unassembled WGS sequence"/>
</dbReference>
<dbReference type="PANTHER" id="PTHR30346">
    <property type="entry name" value="TRANSCRIPTIONAL DUAL REGULATOR HCAR-RELATED"/>
    <property type="match status" value="1"/>
</dbReference>
<evidence type="ECO:0000256" key="4">
    <source>
        <dbReference type="ARBA" id="ARBA00023163"/>
    </source>
</evidence>
<feature type="compositionally biased region" description="Low complexity" evidence="5">
    <location>
        <begin position="67"/>
        <end position="79"/>
    </location>
</feature>
<reference evidence="7 8" key="1">
    <citation type="journal article" date="2020" name="Microb. Genom.">
        <title>Genetic diversity of clinical and environmental Mucorales isolates obtained from an investigation of mucormycosis cases among solid organ transplant recipients.</title>
        <authorList>
            <person name="Nguyen M.H."/>
            <person name="Kaul D."/>
            <person name="Muto C."/>
            <person name="Cheng S.J."/>
            <person name="Richter R.A."/>
            <person name="Bruno V.M."/>
            <person name="Liu G."/>
            <person name="Beyhan S."/>
            <person name="Sundermann A.J."/>
            <person name="Mounaud S."/>
            <person name="Pasculle A.W."/>
            <person name="Nierman W.C."/>
            <person name="Driscoll E."/>
            <person name="Cumbie R."/>
            <person name="Clancy C.J."/>
            <person name="Dupont C.L."/>
        </authorList>
    </citation>
    <scope>NUCLEOTIDE SEQUENCE [LARGE SCALE GENOMIC DNA]</scope>
    <source>
        <strain evidence="7 8">GL24</strain>
    </source>
</reference>
<dbReference type="InterPro" id="IPR000847">
    <property type="entry name" value="LysR_HTH_N"/>
</dbReference>
<evidence type="ECO:0000313" key="7">
    <source>
        <dbReference type="EMBL" id="KAG1537127.1"/>
    </source>
</evidence>
<sequence length="180" mass="17942">MLNTTQPGLSKWLKDLEDDIGLPLFARHARGLRPTPHGDVLIAHAQRVESQLDRASADMAAYGAAGGDEAAGTHAAGAREAGGGHDGPPPGATGPRRPGHRGGPLGARASRPGDPLRGALPGTHSSGGAPAPSALLYRAAQLAGPAVLPVDPVAQGHAHPQRGGRRVGGRRAGAAAGPST</sequence>
<feature type="region of interest" description="Disordered" evidence="5">
    <location>
        <begin position="151"/>
        <end position="180"/>
    </location>
</feature>
<proteinExistence type="inferred from homology"/>
<feature type="domain" description="HTH lysR-type" evidence="6">
    <location>
        <begin position="1"/>
        <end position="35"/>
    </location>
</feature>
<name>A0A9P6Y1R8_9FUNG</name>
<feature type="region of interest" description="Disordered" evidence="5">
    <location>
        <begin position="67"/>
        <end position="132"/>
    </location>
</feature>
<organism evidence="7 8">
    <name type="scientific">Rhizopus delemar</name>
    <dbReference type="NCBI Taxonomy" id="936053"/>
    <lineage>
        <taxon>Eukaryota</taxon>
        <taxon>Fungi</taxon>
        <taxon>Fungi incertae sedis</taxon>
        <taxon>Mucoromycota</taxon>
        <taxon>Mucoromycotina</taxon>
        <taxon>Mucoromycetes</taxon>
        <taxon>Mucorales</taxon>
        <taxon>Mucorineae</taxon>
        <taxon>Rhizopodaceae</taxon>
        <taxon>Rhizopus</taxon>
    </lineage>
</organism>
<dbReference type="GO" id="GO:0032993">
    <property type="term" value="C:protein-DNA complex"/>
    <property type="evidence" value="ECO:0007669"/>
    <property type="project" value="TreeGrafter"/>
</dbReference>
<dbReference type="Pfam" id="PF00126">
    <property type="entry name" value="HTH_1"/>
    <property type="match status" value="1"/>
</dbReference>